<dbReference type="InterPro" id="IPR050706">
    <property type="entry name" value="Cyclic-di-GMP_PDE-like"/>
</dbReference>
<dbReference type="InterPro" id="IPR001633">
    <property type="entry name" value="EAL_dom"/>
</dbReference>
<evidence type="ECO:0000313" key="2">
    <source>
        <dbReference type="EMBL" id="ASV84186.1"/>
    </source>
</evidence>
<organism evidence="2 3">
    <name type="scientific">Ochrobactrum quorumnocens</name>
    <dbReference type="NCBI Taxonomy" id="271865"/>
    <lineage>
        <taxon>Bacteria</taxon>
        <taxon>Pseudomonadati</taxon>
        <taxon>Pseudomonadota</taxon>
        <taxon>Alphaproteobacteria</taxon>
        <taxon>Hyphomicrobiales</taxon>
        <taxon>Brucellaceae</taxon>
        <taxon>Brucella/Ochrobactrum group</taxon>
        <taxon>Ochrobactrum</taxon>
    </lineage>
</organism>
<accession>A0A248UBZ3</accession>
<dbReference type="InterPro" id="IPR035919">
    <property type="entry name" value="EAL_sf"/>
</dbReference>
<dbReference type="PROSITE" id="PS50883">
    <property type="entry name" value="EAL"/>
    <property type="match status" value="1"/>
</dbReference>
<sequence>MFDHLDIVDTRYVDVVQAAITEGRVLCKVQGIHSAIDVDSILYGECFAALRGRDGRVYGACDFIPALETMHEAPLIDQYMLDQVLDRLEHDGNAVLGCNLSADNFSNQDMWAGVLSQIQTRPQLAERLVLEITETQAFECLTFSAHAITNIRSFGCRVALDDFGAGFASPRLLQLINFDIVKIDKAFIRDIRSSASGSDSLSHLVGLASSFAPIIVVEGVETKQQAETALVAGATHIQGHYLSMPIAYDAVVRNDVRIA</sequence>
<reference evidence="2 3" key="1">
    <citation type="submission" date="2017-07" db="EMBL/GenBank/DDBJ databases">
        <title>Phylogenetic study on the rhizospheric bacterium Ochrobactrum sp. A44.</title>
        <authorList>
            <person name="Krzyzanowska D.M."/>
            <person name="Ossowicki A."/>
            <person name="Rajewska M."/>
            <person name="Maciag T."/>
            <person name="Kaczynski Z."/>
            <person name="Czerwicka M."/>
            <person name="Jafra S."/>
        </authorList>
    </citation>
    <scope>NUCLEOTIDE SEQUENCE [LARGE SCALE GENOMIC DNA]</scope>
    <source>
        <strain evidence="2 3">A44</strain>
    </source>
</reference>
<dbReference type="SUPFAM" id="SSF141868">
    <property type="entry name" value="EAL domain-like"/>
    <property type="match status" value="1"/>
</dbReference>
<dbReference type="KEGG" id="och:CES85_4978"/>
<dbReference type="EMBL" id="CP022603">
    <property type="protein sequence ID" value="ASV84186.1"/>
    <property type="molecule type" value="Genomic_DNA"/>
</dbReference>
<gene>
    <name evidence="2" type="ORF">CES85_4978</name>
</gene>
<proteinExistence type="predicted"/>
<dbReference type="RefSeq" id="WP_095444988.1">
    <property type="nucleotide sequence ID" value="NZ_CP022603.1"/>
</dbReference>
<feature type="domain" description="EAL" evidence="1">
    <location>
        <begin position="9"/>
        <end position="259"/>
    </location>
</feature>
<evidence type="ECO:0000313" key="3">
    <source>
        <dbReference type="Proteomes" id="UP000215256"/>
    </source>
</evidence>
<dbReference type="PANTHER" id="PTHR33121">
    <property type="entry name" value="CYCLIC DI-GMP PHOSPHODIESTERASE PDEF"/>
    <property type="match status" value="1"/>
</dbReference>
<protein>
    <submittedName>
        <fullName evidence="2">EAL domain protein</fullName>
    </submittedName>
</protein>
<dbReference type="AlphaFoldDB" id="A0A248UBZ3"/>
<dbReference type="CDD" id="cd01948">
    <property type="entry name" value="EAL"/>
    <property type="match status" value="1"/>
</dbReference>
<dbReference type="PANTHER" id="PTHR33121:SF23">
    <property type="entry name" value="CYCLIC DI-GMP PHOSPHODIESTERASE PDEB"/>
    <property type="match status" value="1"/>
</dbReference>
<name>A0A248UBZ3_9HYPH</name>
<dbReference type="Pfam" id="PF00563">
    <property type="entry name" value="EAL"/>
    <property type="match status" value="1"/>
</dbReference>
<dbReference type="SMART" id="SM00052">
    <property type="entry name" value="EAL"/>
    <property type="match status" value="1"/>
</dbReference>
<dbReference type="Proteomes" id="UP000215256">
    <property type="component" value="Chromosome 2"/>
</dbReference>
<evidence type="ECO:0000259" key="1">
    <source>
        <dbReference type="PROSITE" id="PS50883"/>
    </source>
</evidence>
<dbReference type="Gene3D" id="3.20.20.450">
    <property type="entry name" value="EAL domain"/>
    <property type="match status" value="1"/>
</dbReference>
<dbReference type="GO" id="GO:0071111">
    <property type="term" value="F:cyclic-guanylate-specific phosphodiesterase activity"/>
    <property type="evidence" value="ECO:0007669"/>
    <property type="project" value="InterPro"/>
</dbReference>
<dbReference type="OrthoDB" id="23692at2"/>